<proteinExistence type="predicted"/>
<dbReference type="Proteomes" id="UP000335496">
    <property type="component" value="Unassembled WGS sequence"/>
</dbReference>
<keyword evidence="4" id="KW-1185">Reference proteome</keyword>
<dbReference type="AlphaFoldDB" id="A0A4Q5H7V1"/>
<reference evidence="1 4" key="1">
    <citation type="journal article" date="2019" name="Nat. Med.">
        <title>A library of human gut bacterial isolates paired with longitudinal multiomics data enables mechanistic microbiome research.</title>
        <authorList>
            <person name="Poyet M."/>
            <person name="Groussin M."/>
            <person name="Gibbons S.M."/>
            <person name="Avila-Pacheco J."/>
            <person name="Jiang X."/>
            <person name="Kearney S.M."/>
            <person name="Perrotta A.R."/>
            <person name="Berdy B."/>
            <person name="Zhao S."/>
            <person name="Lieberman T.D."/>
            <person name="Swanson P.K."/>
            <person name="Smith M."/>
            <person name="Roesemann S."/>
            <person name="Alexander J.E."/>
            <person name="Rich S.A."/>
            <person name="Livny J."/>
            <person name="Vlamakis H."/>
            <person name="Clish C."/>
            <person name="Bullock K."/>
            <person name="Deik A."/>
            <person name="Scott J."/>
            <person name="Pierce K.A."/>
            <person name="Xavier R.J."/>
            <person name="Alm E.J."/>
        </authorList>
    </citation>
    <scope>NUCLEOTIDE SEQUENCE [LARGE SCALE GENOMIC DNA]</scope>
    <source>
        <strain evidence="1 4">BIOML-A1</strain>
    </source>
</reference>
<name>A0A4Q5H7V1_9BACE</name>
<evidence type="ECO:0000313" key="3">
    <source>
        <dbReference type="Proteomes" id="UP000291917"/>
    </source>
</evidence>
<dbReference type="Proteomes" id="UP000291917">
    <property type="component" value="Unassembled WGS sequence"/>
</dbReference>
<organism evidence="2 3">
    <name type="scientific">Bacteroides eggerthii</name>
    <dbReference type="NCBI Taxonomy" id="28111"/>
    <lineage>
        <taxon>Bacteria</taxon>
        <taxon>Pseudomonadati</taxon>
        <taxon>Bacteroidota</taxon>
        <taxon>Bacteroidia</taxon>
        <taxon>Bacteroidales</taxon>
        <taxon>Bacteroidaceae</taxon>
        <taxon>Bacteroides</taxon>
    </lineage>
</organism>
<accession>A0A4Q5H7V1</accession>
<gene>
    <name evidence="2" type="ORF">EAJ03_02735</name>
    <name evidence="1" type="ORF">F2Z23_02725</name>
</gene>
<protein>
    <submittedName>
        <fullName evidence="2">Uncharacterized protein</fullName>
    </submittedName>
</protein>
<evidence type="ECO:0000313" key="2">
    <source>
        <dbReference type="EMBL" id="RYT77633.1"/>
    </source>
</evidence>
<sequence length="70" mass="8078">MKESPFFMVFVEGENTPAYKHKSIESAENEAKRLAETLDKKAYVLCSVKSFEVSKFIVKDCRPMIDELPF</sequence>
<evidence type="ECO:0000313" key="4">
    <source>
        <dbReference type="Proteomes" id="UP000335496"/>
    </source>
</evidence>
<evidence type="ECO:0000313" key="1">
    <source>
        <dbReference type="EMBL" id="KAA5276374.1"/>
    </source>
</evidence>
<reference evidence="2 3" key="2">
    <citation type="journal article" date="2019" name="Science, e1252229">
        <title>Invertible promoters mediate bacterial phase variation, antibiotic resistance, and host adaptation in the gut.</title>
        <authorList>
            <person name="Jiang X."/>
            <person name="Hall A.B."/>
            <person name="Arthur T.D."/>
            <person name="Plichta D.R."/>
            <person name="Covington C.T."/>
            <person name="Poyet M."/>
            <person name="Crothers J."/>
            <person name="Moses P.L."/>
            <person name="Tolonen A.C."/>
            <person name="Vlamakis H."/>
            <person name="Alm E.J."/>
            <person name="Xavier R.J."/>
        </authorList>
    </citation>
    <scope>NUCLEOTIDE SEQUENCE [LARGE SCALE GENOMIC DNA]</scope>
    <source>
        <strain evidence="3">bj_0095</strain>
        <strain evidence="2">Bj_0095</strain>
    </source>
</reference>
<comment type="caution">
    <text evidence="2">The sequence shown here is derived from an EMBL/GenBank/DDBJ whole genome shotgun (WGS) entry which is preliminary data.</text>
</comment>
<dbReference type="EMBL" id="RCXL01000003">
    <property type="protein sequence ID" value="RYT77633.1"/>
    <property type="molecule type" value="Genomic_DNA"/>
</dbReference>
<dbReference type="EMBL" id="VVZX01000003">
    <property type="protein sequence ID" value="KAA5276374.1"/>
    <property type="molecule type" value="Genomic_DNA"/>
</dbReference>